<protein>
    <recommendedName>
        <fullName evidence="3">DUF4177 domain-containing protein</fullName>
    </recommendedName>
</protein>
<gene>
    <name evidence="1" type="ORF">M5I08_16370</name>
</gene>
<accession>A0ABY4QJH7</accession>
<proteinExistence type="predicted"/>
<dbReference type="EMBL" id="CP097320">
    <property type="protein sequence ID" value="UQX09835.1"/>
    <property type="molecule type" value="Genomic_DNA"/>
</dbReference>
<sequence>MSEADWPPWEYKWFYSTGEDALNEMMRKANALGEQRWEMVNFAVDQAKPFTAVCFFKRARLPGETPSPPEPPRRFL</sequence>
<evidence type="ECO:0000313" key="2">
    <source>
        <dbReference type="Proteomes" id="UP001056610"/>
    </source>
</evidence>
<keyword evidence="2" id="KW-1185">Reference proteome</keyword>
<name>A0ABY4QJH7_9MYCO</name>
<evidence type="ECO:0000313" key="1">
    <source>
        <dbReference type="EMBL" id="UQX09835.1"/>
    </source>
</evidence>
<dbReference type="RefSeq" id="WP_219067963.1">
    <property type="nucleotide sequence ID" value="NZ_CAJUXY010000028.1"/>
</dbReference>
<organism evidence="1 2">
    <name type="scientific">Candidatus Mycobacterium methanotrophicum</name>
    <dbReference type="NCBI Taxonomy" id="2943498"/>
    <lineage>
        <taxon>Bacteria</taxon>
        <taxon>Bacillati</taxon>
        <taxon>Actinomycetota</taxon>
        <taxon>Actinomycetes</taxon>
        <taxon>Mycobacteriales</taxon>
        <taxon>Mycobacteriaceae</taxon>
        <taxon>Mycobacterium</taxon>
    </lineage>
</organism>
<evidence type="ECO:0008006" key="3">
    <source>
        <dbReference type="Google" id="ProtNLM"/>
    </source>
</evidence>
<reference evidence="1" key="1">
    <citation type="submission" date="2022-05" db="EMBL/GenBank/DDBJ databases">
        <title>A methanotrophic Mycobacterium dominates a cave microbial ecosystem.</title>
        <authorList>
            <person name="Van Spanning R.J.M."/>
            <person name="Guan Q."/>
            <person name="Melkonian C."/>
            <person name="Gallant J."/>
            <person name="Polerecky L."/>
            <person name="Flot J.-F."/>
            <person name="Brandt B.W."/>
            <person name="Braster M."/>
            <person name="Iturbe Espinoza P."/>
            <person name="Aerts J."/>
            <person name="Meima-Franke M."/>
            <person name="Piersma S.R."/>
            <person name="Bunduc C."/>
            <person name="Ummels R."/>
            <person name="Pain A."/>
            <person name="Fleming E.J."/>
            <person name="van der Wel N."/>
            <person name="Gherman V.D."/>
            <person name="Sarbu S.M."/>
            <person name="Bodelier P.L.E."/>
            <person name="Bitter W."/>
        </authorList>
    </citation>
    <scope>NUCLEOTIDE SEQUENCE</scope>
    <source>
        <strain evidence="1">Sulfur Cave</strain>
    </source>
</reference>
<dbReference type="Proteomes" id="UP001056610">
    <property type="component" value="Chromosome"/>
</dbReference>